<dbReference type="Proteomes" id="UP000295063">
    <property type="component" value="Unassembled WGS sequence"/>
</dbReference>
<dbReference type="EMBL" id="SLUI01000001">
    <property type="protein sequence ID" value="TCL39942.1"/>
    <property type="molecule type" value="Genomic_DNA"/>
</dbReference>
<evidence type="ECO:0000313" key="2">
    <source>
        <dbReference type="EMBL" id="TCL39942.1"/>
    </source>
</evidence>
<proteinExistence type="predicted"/>
<dbReference type="RefSeq" id="WP_132074025.1">
    <property type="nucleotide sequence ID" value="NZ_SLUI01000001.1"/>
</dbReference>
<keyword evidence="1" id="KW-0472">Membrane</keyword>
<keyword evidence="1" id="KW-1133">Transmembrane helix</keyword>
<gene>
    <name evidence="2" type="ORF">EV210_101140</name>
</gene>
<reference evidence="2 3" key="1">
    <citation type="submission" date="2019-03" db="EMBL/GenBank/DDBJ databases">
        <title>Genomic Encyclopedia of Type Strains, Phase IV (KMG-IV): sequencing the most valuable type-strain genomes for metagenomic binning, comparative biology and taxonomic classification.</title>
        <authorList>
            <person name="Goeker M."/>
        </authorList>
    </citation>
    <scope>NUCLEOTIDE SEQUENCE [LARGE SCALE GENOMIC DNA]</scope>
    <source>
        <strain evidence="2 3">DSM 15969</strain>
    </source>
</reference>
<keyword evidence="1" id="KW-0812">Transmembrane</keyword>
<evidence type="ECO:0000313" key="3">
    <source>
        <dbReference type="Proteomes" id="UP000295063"/>
    </source>
</evidence>
<dbReference type="AlphaFoldDB" id="A0A4R1Q4K3"/>
<name>A0A4R1Q4K3_9FIRM</name>
<accession>A0A4R1Q4K3</accession>
<dbReference type="OrthoDB" id="1684583at2"/>
<organism evidence="2 3">
    <name type="scientific">Anaerospora hongkongensis</name>
    <dbReference type="NCBI Taxonomy" id="244830"/>
    <lineage>
        <taxon>Bacteria</taxon>
        <taxon>Bacillati</taxon>
        <taxon>Bacillota</taxon>
        <taxon>Negativicutes</taxon>
        <taxon>Selenomonadales</taxon>
        <taxon>Sporomusaceae</taxon>
        <taxon>Anaerospora</taxon>
    </lineage>
</organism>
<keyword evidence="3" id="KW-1185">Reference proteome</keyword>
<comment type="caution">
    <text evidence="2">The sequence shown here is derived from an EMBL/GenBank/DDBJ whole genome shotgun (WGS) entry which is preliminary data.</text>
</comment>
<feature type="transmembrane region" description="Helical" evidence="1">
    <location>
        <begin position="60"/>
        <end position="82"/>
    </location>
</feature>
<protein>
    <submittedName>
        <fullName evidence="2">Uncharacterized protein</fullName>
    </submittedName>
</protein>
<sequence length="90" mass="9931">MGEEKTFEREVLDRLIIIETTLKNLTVQCPRCQEELIFLGKAVVSLEASTKSAHHRIDGVYKTAGVISATVGLLVSFLSFLFNNIPKGGH</sequence>
<evidence type="ECO:0000256" key="1">
    <source>
        <dbReference type="SAM" id="Phobius"/>
    </source>
</evidence>